<evidence type="ECO:0000313" key="6">
    <source>
        <dbReference type="Proteomes" id="UP000825729"/>
    </source>
</evidence>
<evidence type="ECO:0000256" key="2">
    <source>
        <dbReference type="ARBA" id="ARBA00023163"/>
    </source>
</evidence>
<gene>
    <name evidence="5" type="ORF">H6P81_000851</name>
</gene>
<evidence type="ECO:0000259" key="4">
    <source>
        <dbReference type="Pfam" id="PF26576"/>
    </source>
</evidence>
<dbReference type="PANTHER" id="PTHR33124">
    <property type="entry name" value="TRANSCRIPTION FACTOR IBH1-LIKE 1"/>
    <property type="match status" value="1"/>
</dbReference>
<accession>A0AAV7F5U1</accession>
<comment type="caution">
    <text evidence="5">The sequence shown here is derived from an EMBL/GenBank/DDBJ whole genome shotgun (WGS) entry which is preliminary data.</text>
</comment>
<dbReference type="GO" id="GO:0006355">
    <property type="term" value="P:regulation of DNA-templated transcription"/>
    <property type="evidence" value="ECO:0007669"/>
    <property type="project" value="InterPro"/>
</dbReference>
<sequence>MALALSASGFNWSHALKQKLETDHMNVKFSLHNTNCSFGVSSGLDKKLRLLSSPILLSMAPQLQPPINIPRPLLLSGSSQNSGMISKSSTGSSREKKRKRAREREEEDDEEVDRRLATLRKILPGGNDMGSSSASKLFYEVESYVVCLQLQVNLLRSLVGTR</sequence>
<dbReference type="Pfam" id="PF26576">
    <property type="entry name" value="IBH1_N"/>
    <property type="match status" value="1"/>
</dbReference>
<dbReference type="InterPro" id="IPR059002">
    <property type="entry name" value="IBH1_N"/>
</dbReference>
<dbReference type="InterPro" id="IPR044660">
    <property type="entry name" value="IBH1-like"/>
</dbReference>
<feature type="region of interest" description="Disordered" evidence="3">
    <location>
        <begin position="63"/>
        <end position="112"/>
    </location>
</feature>
<organism evidence="5 6">
    <name type="scientific">Aristolochia fimbriata</name>
    <name type="common">White veined hardy Dutchman's pipe vine</name>
    <dbReference type="NCBI Taxonomy" id="158543"/>
    <lineage>
        <taxon>Eukaryota</taxon>
        <taxon>Viridiplantae</taxon>
        <taxon>Streptophyta</taxon>
        <taxon>Embryophyta</taxon>
        <taxon>Tracheophyta</taxon>
        <taxon>Spermatophyta</taxon>
        <taxon>Magnoliopsida</taxon>
        <taxon>Magnoliidae</taxon>
        <taxon>Piperales</taxon>
        <taxon>Aristolochiaceae</taxon>
        <taxon>Aristolochia</taxon>
    </lineage>
</organism>
<dbReference type="Proteomes" id="UP000825729">
    <property type="component" value="Unassembled WGS sequence"/>
</dbReference>
<keyword evidence="2" id="KW-0804">Transcription</keyword>
<keyword evidence="6" id="KW-1185">Reference proteome</keyword>
<evidence type="ECO:0000256" key="1">
    <source>
        <dbReference type="ARBA" id="ARBA00023015"/>
    </source>
</evidence>
<reference evidence="5 6" key="1">
    <citation type="submission" date="2021-07" db="EMBL/GenBank/DDBJ databases">
        <title>The Aristolochia fimbriata genome: insights into angiosperm evolution, floral development and chemical biosynthesis.</title>
        <authorList>
            <person name="Jiao Y."/>
        </authorList>
    </citation>
    <scope>NUCLEOTIDE SEQUENCE [LARGE SCALE GENOMIC DNA]</scope>
    <source>
        <strain evidence="5">IBCAS-2021</strain>
        <tissue evidence="5">Leaf</tissue>
    </source>
</reference>
<feature type="compositionally biased region" description="Low complexity" evidence="3">
    <location>
        <begin position="82"/>
        <end position="92"/>
    </location>
</feature>
<feature type="domain" description="IBH1-like N-terminal" evidence="4">
    <location>
        <begin position="1"/>
        <end position="23"/>
    </location>
</feature>
<protein>
    <recommendedName>
        <fullName evidence="4">IBH1-like N-terminal domain-containing protein</fullName>
    </recommendedName>
</protein>
<evidence type="ECO:0000256" key="3">
    <source>
        <dbReference type="SAM" id="MobiDB-lite"/>
    </source>
</evidence>
<dbReference type="PANTHER" id="PTHR33124:SF42">
    <property type="entry name" value="TRANSCRIPTION FACTOR BHLH146"/>
    <property type="match status" value="1"/>
</dbReference>
<name>A0AAV7F5U1_ARIFI</name>
<keyword evidence="1" id="KW-0805">Transcription regulation</keyword>
<dbReference type="AlphaFoldDB" id="A0AAV7F5U1"/>
<dbReference type="EMBL" id="JAINDJ010000002">
    <property type="protein sequence ID" value="KAG9456343.1"/>
    <property type="molecule type" value="Genomic_DNA"/>
</dbReference>
<evidence type="ECO:0000313" key="5">
    <source>
        <dbReference type="EMBL" id="KAG9456343.1"/>
    </source>
</evidence>
<proteinExistence type="predicted"/>